<comment type="caution">
    <text evidence="2">The sequence shown here is derived from an EMBL/GenBank/DDBJ whole genome shotgun (WGS) entry which is preliminary data.</text>
</comment>
<protein>
    <submittedName>
        <fullName evidence="2">Uncharacterized protein</fullName>
    </submittedName>
</protein>
<evidence type="ECO:0000313" key="3">
    <source>
        <dbReference type="Proteomes" id="UP000516437"/>
    </source>
</evidence>
<evidence type="ECO:0000313" key="2">
    <source>
        <dbReference type="EMBL" id="KAB1207565.1"/>
    </source>
</evidence>
<feature type="compositionally biased region" description="Basic residues" evidence="1">
    <location>
        <begin position="183"/>
        <end position="201"/>
    </location>
</feature>
<organism evidence="2 3">
    <name type="scientific">Morella rubra</name>
    <name type="common">Chinese bayberry</name>
    <dbReference type="NCBI Taxonomy" id="262757"/>
    <lineage>
        <taxon>Eukaryota</taxon>
        <taxon>Viridiplantae</taxon>
        <taxon>Streptophyta</taxon>
        <taxon>Embryophyta</taxon>
        <taxon>Tracheophyta</taxon>
        <taxon>Spermatophyta</taxon>
        <taxon>Magnoliopsida</taxon>
        <taxon>eudicotyledons</taxon>
        <taxon>Gunneridae</taxon>
        <taxon>Pentapetalae</taxon>
        <taxon>rosids</taxon>
        <taxon>fabids</taxon>
        <taxon>Fagales</taxon>
        <taxon>Myricaceae</taxon>
        <taxon>Morella</taxon>
    </lineage>
</organism>
<keyword evidence="3" id="KW-1185">Reference proteome</keyword>
<gene>
    <name evidence="2" type="ORF">CJ030_MR7G022867</name>
</gene>
<dbReference type="EMBL" id="RXIC02000025">
    <property type="protein sequence ID" value="KAB1207565.1"/>
    <property type="molecule type" value="Genomic_DNA"/>
</dbReference>
<sequence>MQEFPELSQFAIREIANVNFPLNKESNDSGDPITKEQLHRQLDVAEYSHMKHVLNPGHQHGLGLEDSDLRQIVKDSGAVLNQGVLKLPMDPKQNSDSRQQVQGLGMARHVTHIVQSQEIINTNVEVNLGGLKRCLEMGDVTSPPKSKKGKDTAEAVVLLGGTIEENKLANLFQVGVSGPTMHGRQKRLPKGGSLRKKQGRQKRLLEVVELSESFKAKEAGQTMPPPSP</sequence>
<dbReference type="Proteomes" id="UP000516437">
    <property type="component" value="Chromosome 7"/>
</dbReference>
<accession>A0A6A1V5B5</accession>
<name>A0A6A1V5B5_9ROSI</name>
<proteinExistence type="predicted"/>
<evidence type="ECO:0000256" key="1">
    <source>
        <dbReference type="SAM" id="MobiDB-lite"/>
    </source>
</evidence>
<reference evidence="2 3" key="1">
    <citation type="journal article" date="2019" name="Plant Biotechnol. J.">
        <title>The red bayberry genome and genetic basis of sex determination.</title>
        <authorList>
            <person name="Jia H.M."/>
            <person name="Jia H.J."/>
            <person name="Cai Q.L."/>
            <person name="Wang Y."/>
            <person name="Zhao H.B."/>
            <person name="Yang W.F."/>
            <person name="Wang G.Y."/>
            <person name="Li Y.H."/>
            <person name="Zhan D.L."/>
            <person name="Shen Y.T."/>
            <person name="Niu Q.F."/>
            <person name="Chang L."/>
            <person name="Qiu J."/>
            <person name="Zhao L."/>
            <person name="Xie H.B."/>
            <person name="Fu W.Y."/>
            <person name="Jin J."/>
            <person name="Li X.W."/>
            <person name="Jiao Y."/>
            <person name="Zhou C.C."/>
            <person name="Tu T."/>
            <person name="Chai C.Y."/>
            <person name="Gao J.L."/>
            <person name="Fan L.J."/>
            <person name="van de Weg E."/>
            <person name="Wang J.Y."/>
            <person name="Gao Z.S."/>
        </authorList>
    </citation>
    <scope>NUCLEOTIDE SEQUENCE [LARGE SCALE GENOMIC DNA]</scope>
    <source>
        <tissue evidence="2">Leaves</tissue>
    </source>
</reference>
<dbReference type="AlphaFoldDB" id="A0A6A1V5B5"/>
<feature type="region of interest" description="Disordered" evidence="1">
    <location>
        <begin position="180"/>
        <end position="201"/>
    </location>
</feature>